<dbReference type="GO" id="GO:0006355">
    <property type="term" value="P:regulation of DNA-templated transcription"/>
    <property type="evidence" value="ECO:0007669"/>
    <property type="project" value="InterPro"/>
</dbReference>
<proteinExistence type="inferred from homology"/>
<dbReference type="Pfam" id="PF04221">
    <property type="entry name" value="RelB"/>
    <property type="match status" value="1"/>
</dbReference>
<protein>
    <submittedName>
        <fullName evidence="4">ACP phosphodiesterase</fullName>
    </submittedName>
    <submittedName>
        <fullName evidence="3">RelB antitoxin</fullName>
    </submittedName>
</protein>
<dbReference type="RefSeq" id="WP_069153131.1">
    <property type="nucleotide sequence ID" value="NZ_DBFYTW010000258.1"/>
</dbReference>
<dbReference type="Proteomes" id="UP000094869">
    <property type="component" value="Unassembled WGS sequence"/>
</dbReference>
<sequence length="90" mass="10257">MATVPTQIRIDEDLKKQAAELFAQLGLDMSSAMNMFLRQCVLHEGLPFNVELPKYKPEVIEAMEEARRIAKDPGTKRYNSFSEALKDIDI</sequence>
<dbReference type="EMBL" id="MEHA01000013">
    <property type="protein sequence ID" value="ODR49370.1"/>
    <property type="molecule type" value="Genomic_DNA"/>
</dbReference>
<dbReference type="Gene3D" id="1.10.1220.10">
    <property type="entry name" value="Met repressor-like"/>
    <property type="match status" value="1"/>
</dbReference>
<keyword evidence="8" id="KW-1185">Reference proteome</keyword>
<name>A0A1E3AFT5_9FIRM</name>
<dbReference type="PANTHER" id="PTHR38781:SF1">
    <property type="entry name" value="ANTITOXIN DINJ-RELATED"/>
    <property type="match status" value="1"/>
</dbReference>
<dbReference type="AlphaFoldDB" id="A0A1E3AFT5"/>
<comment type="caution">
    <text evidence="3">The sequence shown here is derived from an EMBL/GenBank/DDBJ whole genome shotgun (WGS) entry which is preliminary data.</text>
</comment>
<evidence type="ECO:0000313" key="5">
    <source>
        <dbReference type="EMBL" id="ODR49370.1"/>
    </source>
</evidence>
<dbReference type="Proteomes" id="UP000094067">
    <property type="component" value="Unassembled WGS sequence"/>
</dbReference>
<organism evidence="3 6">
    <name type="scientific">Eisenbergiella tayi</name>
    <dbReference type="NCBI Taxonomy" id="1432052"/>
    <lineage>
        <taxon>Bacteria</taxon>
        <taxon>Bacillati</taxon>
        <taxon>Bacillota</taxon>
        <taxon>Clostridia</taxon>
        <taxon>Lachnospirales</taxon>
        <taxon>Lachnospiraceae</taxon>
        <taxon>Eisenbergiella</taxon>
    </lineage>
</organism>
<evidence type="ECO:0000313" key="6">
    <source>
        <dbReference type="Proteomes" id="UP000094067"/>
    </source>
</evidence>
<dbReference type="GO" id="GO:0006351">
    <property type="term" value="P:DNA-templated transcription"/>
    <property type="evidence" value="ECO:0007669"/>
    <property type="project" value="TreeGrafter"/>
</dbReference>
<reference evidence="4 8" key="2">
    <citation type="submission" date="2016-08" db="EMBL/GenBank/DDBJ databases">
        <title>Characterization of Isolates of Eisenbergiella tayi Derived from Blood Cultures, Using Whole Genome Sequencing.</title>
        <authorList>
            <person name="Bernier A.-M."/>
            <person name="Burdz T."/>
            <person name="Wiebe D."/>
            <person name="Bernard K."/>
        </authorList>
    </citation>
    <scope>NUCLEOTIDE SEQUENCE [LARGE SCALE GENOMIC DNA]</scope>
    <source>
        <strain evidence="4 8">NML120146</strain>
    </source>
</reference>
<gene>
    <name evidence="5" type="ORF">BEI59_17980</name>
    <name evidence="3" type="ORF">BEI61_03387</name>
    <name evidence="4" type="ORF">BEI63_25350</name>
</gene>
<evidence type="ECO:0000313" key="3">
    <source>
        <dbReference type="EMBL" id="ODM07497.1"/>
    </source>
</evidence>
<evidence type="ECO:0000256" key="1">
    <source>
        <dbReference type="ARBA" id="ARBA00010562"/>
    </source>
</evidence>
<comment type="similarity">
    <text evidence="1">Belongs to the RelB/DinJ antitoxin family.</text>
</comment>
<dbReference type="InterPro" id="IPR007337">
    <property type="entry name" value="RelB/DinJ"/>
</dbReference>
<evidence type="ECO:0000313" key="4">
    <source>
        <dbReference type="EMBL" id="ODR48187.1"/>
    </source>
</evidence>
<keyword evidence="2" id="KW-1277">Toxin-antitoxin system</keyword>
<dbReference type="EMBL" id="MEHD01000043">
    <property type="protein sequence ID" value="ODR48187.1"/>
    <property type="molecule type" value="Genomic_DNA"/>
</dbReference>
<dbReference type="InterPro" id="IPR013321">
    <property type="entry name" value="Arc_rbn_hlx_hlx"/>
</dbReference>
<dbReference type="OrthoDB" id="9804867at2"/>
<reference evidence="5 7" key="3">
    <citation type="submission" date="2016-08" db="EMBL/GenBank/DDBJ databases">
        <authorList>
            <person name="Seilhamer J.J."/>
        </authorList>
    </citation>
    <scope>NUCLEOTIDE SEQUENCE [LARGE SCALE GENOMIC DNA]</scope>
    <source>
        <strain evidence="5 7">NML150140-1</strain>
    </source>
</reference>
<evidence type="ECO:0000313" key="8">
    <source>
        <dbReference type="Proteomes" id="UP000094869"/>
    </source>
</evidence>
<dbReference type="EMBL" id="MCGH01000002">
    <property type="protein sequence ID" value="ODM07497.1"/>
    <property type="molecule type" value="Genomic_DNA"/>
</dbReference>
<reference evidence="3 6" key="1">
    <citation type="submission" date="2016-07" db="EMBL/GenBank/DDBJ databases">
        <title>Characterization of isolates of Eisenbergiella tayi derived from blood cultures, using whole genome sequencing.</title>
        <authorList>
            <person name="Burdz T."/>
            <person name="Wiebe D."/>
            <person name="Huynh C."/>
            <person name="Bernard K."/>
        </authorList>
    </citation>
    <scope>NUCLEOTIDE SEQUENCE [LARGE SCALE GENOMIC DNA]</scope>
    <source>
        <strain evidence="3 6">NML 110608</strain>
    </source>
</reference>
<dbReference type="Proteomes" id="UP000094271">
    <property type="component" value="Unassembled WGS sequence"/>
</dbReference>
<accession>A0A1E3AFT5</accession>
<dbReference type="PATRIC" id="fig|1432052.4.peg.3772"/>
<dbReference type="PANTHER" id="PTHR38781">
    <property type="entry name" value="ANTITOXIN DINJ-RELATED"/>
    <property type="match status" value="1"/>
</dbReference>
<dbReference type="NCBIfam" id="TIGR02384">
    <property type="entry name" value="RelB_DinJ"/>
    <property type="match status" value="1"/>
</dbReference>
<evidence type="ECO:0000313" key="7">
    <source>
        <dbReference type="Proteomes" id="UP000094271"/>
    </source>
</evidence>
<evidence type="ECO:0000256" key="2">
    <source>
        <dbReference type="ARBA" id="ARBA00022649"/>
    </source>
</evidence>